<organism evidence="1 2">
    <name type="scientific">Variovorax dokdonensis</name>
    <dbReference type="NCBI Taxonomy" id="344883"/>
    <lineage>
        <taxon>Bacteria</taxon>
        <taxon>Pseudomonadati</taxon>
        <taxon>Pseudomonadota</taxon>
        <taxon>Betaproteobacteria</taxon>
        <taxon>Burkholderiales</taxon>
        <taxon>Comamonadaceae</taxon>
        <taxon>Variovorax</taxon>
    </lineage>
</organism>
<keyword evidence="2" id="KW-1185">Reference proteome</keyword>
<dbReference type="PANTHER" id="PTHR36154:SF1">
    <property type="entry name" value="DNA-BINDING TRANSCRIPTIONAL ACTIVATOR ALPA"/>
    <property type="match status" value="1"/>
</dbReference>
<dbReference type="Pfam" id="PF05930">
    <property type="entry name" value="Phage_AlpA"/>
    <property type="match status" value="1"/>
</dbReference>
<dbReference type="InterPro" id="IPR052931">
    <property type="entry name" value="Prophage_regulatory_activator"/>
</dbReference>
<evidence type="ECO:0000313" key="1">
    <source>
        <dbReference type="EMBL" id="MDM0043753.1"/>
    </source>
</evidence>
<dbReference type="InterPro" id="IPR010260">
    <property type="entry name" value="AlpA"/>
</dbReference>
<comment type="caution">
    <text evidence="1">The sequence shown here is derived from an EMBL/GenBank/DDBJ whole genome shotgun (WGS) entry which is preliminary data.</text>
</comment>
<dbReference type="Proteomes" id="UP001174908">
    <property type="component" value="Unassembled WGS sequence"/>
</dbReference>
<dbReference type="EMBL" id="JASZYV010000001">
    <property type="protein sequence ID" value="MDM0043753.1"/>
    <property type="molecule type" value="Genomic_DNA"/>
</dbReference>
<dbReference type="Gene3D" id="1.10.238.160">
    <property type="match status" value="1"/>
</dbReference>
<reference evidence="1" key="1">
    <citation type="submission" date="2023-06" db="EMBL/GenBank/DDBJ databases">
        <authorList>
            <person name="Jiang Y."/>
            <person name="Liu Q."/>
        </authorList>
    </citation>
    <scope>NUCLEOTIDE SEQUENCE</scope>
    <source>
        <strain evidence="1">CGMCC 1.12089</strain>
    </source>
</reference>
<proteinExistence type="predicted"/>
<gene>
    <name evidence="1" type="ORF">QTH91_04595</name>
</gene>
<name>A0ABT7N736_9BURK</name>
<evidence type="ECO:0000313" key="2">
    <source>
        <dbReference type="Proteomes" id="UP001174908"/>
    </source>
</evidence>
<dbReference type="PANTHER" id="PTHR36154">
    <property type="entry name" value="DNA-BINDING TRANSCRIPTIONAL ACTIVATOR ALPA"/>
    <property type="match status" value="1"/>
</dbReference>
<protein>
    <submittedName>
        <fullName evidence="1">AlpA family phage regulatory protein</fullName>
    </submittedName>
</protein>
<sequence>MDTPAQAKRSRFKQPVEAASNPAALLRIETVQALTGLGRSSIYARVKEGSFPHQISLSTRCSRWRAGDVAAWLESQ</sequence>
<dbReference type="RefSeq" id="WP_286658837.1">
    <property type="nucleotide sequence ID" value="NZ_JASZYV010000001.1"/>
</dbReference>
<accession>A0ABT7N736</accession>